<feature type="compositionally biased region" description="Polar residues" evidence="7">
    <location>
        <begin position="1"/>
        <end position="10"/>
    </location>
</feature>
<evidence type="ECO:0000256" key="1">
    <source>
        <dbReference type="ARBA" id="ARBA00000500"/>
    </source>
</evidence>
<accession>A0A7S0PQ76</accession>
<evidence type="ECO:0000256" key="5">
    <source>
        <dbReference type="ARBA" id="ARBA00022801"/>
    </source>
</evidence>
<feature type="compositionally biased region" description="Basic and acidic residues" evidence="7">
    <location>
        <begin position="354"/>
        <end position="364"/>
    </location>
</feature>
<dbReference type="EMBL" id="HBEV01010041">
    <property type="protein sequence ID" value="CAD8590304.1"/>
    <property type="molecule type" value="Transcribed_RNA"/>
</dbReference>
<evidence type="ECO:0000256" key="2">
    <source>
        <dbReference type="ARBA" id="ARBA00001968"/>
    </source>
</evidence>
<dbReference type="Pfam" id="PF02358">
    <property type="entry name" value="Trehalose_PPase"/>
    <property type="match status" value="1"/>
</dbReference>
<sequence>MTLSSGSLASQGEEEHPELSRPRPTEKYWEDYEDWKTHHPSAIESFDRFRAAAQGKLLTVFLDYDGTISDIVSNPDKAYMTDEMRDAVSRVASLYPTAIISGRSREKVYDFVRLPQLYYAGSHGLDIVGPKRDDDDDHVELHQPAPWAPAVMDRVYRWCKEAVNDIPGANVEHNKFCVSVHYRNCEQKWWGAVQDVVHRAVAADPKRLKKAEGRKVFEVKPRVAWDKGKALSYLLGELDLHARYGYAEGEIMSLYFGDDHTDEDAFHELREVPKECGAGVIVSTVPKPSNARFSVRDPGEVLVFLNKLADLAESGVTKSLCTSVASGKGRSTGGRGEGGGGSDSSGHSSGPEAETNRGRRGEAA</sequence>
<comment type="pathway">
    <text evidence="3 6">Glycan biosynthesis; trehalose biosynthesis.</text>
</comment>
<dbReference type="NCBIfam" id="TIGR01484">
    <property type="entry name" value="HAD-SF-IIB"/>
    <property type="match status" value="1"/>
</dbReference>
<dbReference type="InterPro" id="IPR036412">
    <property type="entry name" value="HAD-like_sf"/>
</dbReference>
<feature type="region of interest" description="Disordered" evidence="7">
    <location>
        <begin position="323"/>
        <end position="364"/>
    </location>
</feature>
<reference evidence="8" key="1">
    <citation type="submission" date="2021-01" db="EMBL/GenBank/DDBJ databases">
        <authorList>
            <person name="Corre E."/>
            <person name="Pelletier E."/>
            <person name="Niang G."/>
            <person name="Scheremetjew M."/>
            <person name="Finn R."/>
            <person name="Kale V."/>
            <person name="Holt S."/>
            <person name="Cochrane G."/>
            <person name="Meng A."/>
            <person name="Brown T."/>
            <person name="Cohen L."/>
        </authorList>
    </citation>
    <scope>NUCLEOTIDE SEQUENCE</scope>
    <source>
        <strain evidence="8">CCMP494</strain>
    </source>
</reference>
<feature type="compositionally biased region" description="Basic and acidic residues" evidence="7">
    <location>
        <begin position="13"/>
        <end position="25"/>
    </location>
</feature>
<evidence type="ECO:0000256" key="6">
    <source>
        <dbReference type="RuleBase" id="RU361117"/>
    </source>
</evidence>
<dbReference type="GO" id="GO:0005992">
    <property type="term" value="P:trehalose biosynthetic process"/>
    <property type="evidence" value="ECO:0007669"/>
    <property type="project" value="UniProtKB-UniPathway"/>
</dbReference>
<dbReference type="EC" id="3.1.3.12" evidence="6"/>
<dbReference type="UniPathway" id="UPA00299"/>
<comment type="function">
    <text evidence="6">Removes the phosphate from trehalose 6-phosphate to produce free trehalose.</text>
</comment>
<dbReference type="GO" id="GO:0004805">
    <property type="term" value="F:trehalose-phosphatase activity"/>
    <property type="evidence" value="ECO:0007669"/>
    <property type="project" value="UniProtKB-EC"/>
</dbReference>
<dbReference type="SUPFAM" id="SSF56784">
    <property type="entry name" value="HAD-like"/>
    <property type="match status" value="1"/>
</dbReference>
<dbReference type="Gene3D" id="3.40.50.1000">
    <property type="entry name" value="HAD superfamily/HAD-like"/>
    <property type="match status" value="1"/>
</dbReference>
<feature type="region of interest" description="Disordered" evidence="7">
    <location>
        <begin position="1"/>
        <end position="25"/>
    </location>
</feature>
<proteinExistence type="inferred from homology"/>
<dbReference type="PANTHER" id="PTHR43768">
    <property type="entry name" value="TREHALOSE 6-PHOSPHATE PHOSPHATASE"/>
    <property type="match status" value="1"/>
</dbReference>
<evidence type="ECO:0000256" key="7">
    <source>
        <dbReference type="SAM" id="MobiDB-lite"/>
    </source>
</evidence>
<dbReference type="InterPro" id="IPR006379">
    <property type="entry name" value="HAD-SF_hydro_IIB"/>
</dbReference>
<gene>
    <name evidence="8" type="ORF">MSP1404_LOCUS7708</name>
</gene>
<evidence type="ECO:0000313" key="8">
    <source>
        <dbReference type="EMBL" id="CAD8590304.1"/>
    </source>
</evidence>
<protein>
    <recommendedName>
        <fullName evidence="6">Trehalose 6-phosphate phosphatase</fullName>
        <ecNumber evidence="6">3.1.3.12</ecNumber>
    </recommendedName>
</protein>
<dbReference type="NCBIfam" id="TIGR00685">
    <property type="entry name" value="T6PP"/>
    <property type="match status" value="1"/>
</dbReference>
<dbReference type="Gene3D" id="3.30.70.1020">
    <property type="entry name" value="Trehalose-6-phosphate phosphatase related protein, domain 2"/>
    <property type="match status" value="1"/>
</dbReference>
<dbReference type="InterPro" id="IPR044651">
    <property type="entry name" value="OTSB-like"/>
</dbReference>
<dbReference type="PANTHER" id="PTHR43768:SF3">
    <property type="entry name" value="TREHALOSE 6-PHOSPHATE PHOSPHATASE"/>
    <property type="match status" value="1"/>
</dbReference>
<comment type="similarity">
    <text evidence="4 6">Belongs to the trehalose phosphatase family.</text>
</comment>
<dbReference type="AlphaFoldDB" id="A0A7S0PQ76"/>
<evidence type="ECO:0000256" key="3">
    <source>
        <dbReference type="ARBA" id="ARBA00005199"/>
    </source>
</evidence>
<dbReference type="InterPro" id="IPR023214">
    <property type="entry name" value="HAD_sf"/>
</dbReference>
<comment type="catalytic activity">
    <reaction evidence="1 6">
        <text>alpha,alpha-trehalose 6-phosphate + H2O = alpha,alpha-trehalose + phosphate</text>
        <dbReference type="Rhea" id="RHEA:23420"/>
        <dbReference type="ChEBI" id="CHEBI:15377"/>
        <dbReference type="ChEBI" id="CHEBI:16551"/>
        <dbReference type="ChEBI" id="CHEBI:43474"/>
        <dbReference type="ChEBI" id="CHEBI:58429"/>
        <dbReference type="EC" id="3.1.3.12"/>
    </reaction>
</comment>
<keyword evidence="5 6" id="KW-0378">Hydrolase</keyword>
<name>A0A7S0PQ76_MICPS</name>
<feature type="compositionally biased region" description="Gly residues" evidence="7">
    <location>
        <begin position="330"/>
        <end position="343"/>
    </location>
</feature>
<evidence type="ECO:0000256" key="4">
    <source>
        <dbReference type="ARBA" id="ARBA00008770"/>
    </source>
</evidence>
<dbReference type="InterPro" id="IPR003337">
    <property type="entry name" value="Trehalose_PPase"/>
</dbReference>
<organism evidence="8">
    <name type="scientific">Micromonas pusilla</name>
    <name type="common">Picoplanktonic green alga</name>
    <name type="synonym">Chromulina pusilla</name>
    <dbReference type="NCBI Taxonomy" id="38833"/>
    <lineage>
        <taxon>Eukaryota</taxon>
        <taxon>Viridiplantae</taxon>
        <taxon>Chlorophyta</taxon>
        <taxon>Mamiellophyceae</taxon>
        <taxon>Mamiellales</taxon>
        <taxon>Mamiellaceae</taxon>
        <taxon>Micromonas</taxon>
    </lineage>
</organism>
<comment type="cofactor">
    <cofactor evidence="2 6">
        <name>a divalent metal cation</name>
        <dbReference type="ChEBI" id="CHEBI:60240"/>
    </cofactor>
</comment>